<dbReference type="Proteomes" id="UP000521872">
    <property type="component" value="Unassembled WGS sequence"/>
</dbReference>
<keyword evidence="3" id="KW-1185">Reference proteome</keyword>
<comment type="caution">
    <text evidence="2">The sequence shown here is derived from an EMBL/GenBank/DDBJ whole genome shotgun (WGS) entry which is preliminary data.</text>
</comment>
<feature type="compositionally biased region" description="Polar residues" evidence="1">
    <location>
        <begin position="134"/>
        <end position="151"/>
    </location>
</feature>
<proteinExistence type="predicted"/>
<name>A0A8H4VUF3_9AGAR</name>
<dbReference type="AlphaFoldDB" id="A0A8H4VUF3"/>
<feature type="compositionally biased region" description="Polar residues" evidence="1">
    <location>
        <begin position="443"/>
        <end position="454"/>
    </location>
</feature>
<sequence>MDAPPSSSVNAVDKPKILQPEIQALSRCLKTAVIETAQIYRSHADAQRLGVQRHVRHPPRARTAALGRSLEKYDQLCDSIDAHLQKRAIAVLKRDLQREKERLEAEERRKRLDMAMLPPPTPPQISDVAPDSNAPLSTDGSRTNTRNSPVLSSGPGRRPSAISISSLHRPQFPLKLDLSSTSLRITEEEASLFQKGLASPVTLAPKSARPVEPNEFPADLMAAFANPTSTMDNSHASSDLTLIPDNMDLSQDQTNINSLDVGLGDSLEKPIELDLDGMDIDMTNMTDAFGDPIENGDAAEGNAHDSLFSPIVETEDGEKQVQSESNPDLPKAEENILSTFDINDDTNDNELFGGDFASGPQMADEGNVPSQFDGSSSNGIMDHFPATQTNPSLQEGGEQFDLDSLDLSNLPPDFFSGENSGLDFSSLDFLNMGNDLEQRGENAGNSTAPEPAQN</sequence>
<protein>
    <submittedName>
        <fullName evidence="2">Uncharacterized protein</fullName>
    </submittedName>
</protein>
<dbReference type="EMBL" id="JAACJL010000001">
    <property type="protein sequence ID" value="KAF4623081.1"/>
    <property type="molecule type" value="Genomic_DNA"/>
</dbReference>
<feature type="compositionally biased region" description="Basic and acidic residues" evidence="1">
    <location>
        <begin position="102"/>
        <end position="113"/>
    </location>
</feature>
<evidence type="ECO:0000313" key="2">
    <source>
        <dbReference type="EMBL" id="KAF4623081.1"/>
    </source>
</evidence>
<reference evidence="2 3" key="1">
    <citation type="submission" date="2019-12" db="EMBL/GenBank/DDBJ databases">
        <authorList>
            <person name="Floudas D."/>
            <person name="Bentzer J."/>
            <person name="Ahren D."/>
            <person name="Johansson T."/>
            <person name="Persson P."/>
            <person name="Tunlid A."/>
        </authorList>
    </citation>
    <scope>NUCLEOTIDE SEQUENCE [LARGE SCALE GENOMIC DNA]</scope>
    <source>
        <strain evidence="2 3">CBS 102.39</strain>
    </source>
</reference>
<feature type="region of interest" description="Disordered" evidence="1">
    <location>
        <begin position="102"/>
        <end position="166"/>
    </location>
</feature>
<feature type="region of interest" description="Disordered" evidence="1">
    <location>
        <begin position="433"/>
        <end position="454"/>
    </location>
</feature>
<organism evidence="2 3">
    <name type="scientific">Agrocybe pediades</name>
    <dbReference type="NCBI Taxonomy" id="84607"/>
    <lineage>
        <taxon>Eukaryota</taxon>
        <taxon>Fungi</taxon>
        <taxon>Dikarya</taxon>
        <taxon>Basidiomycota</taxon>
        <taxon>Agaricomycotina</taxon>
        <taxon>Agaricomycetes</taxon>
        <taxon>Agaricomycetidae</taxon>
        <taxon>Agaricales</taxon>
        <taxon>Agaricineae</taxon>
        <taxon>Strophariaceae</taxon>
        <taxon>Agrocybe</taxon>
    </lineage>
</organism>
<accession>A0A8H4VUF3</accession>
<evidence type="ECO:0000256" key="1">
    <source>
        <dbReference type="SAM" id="MobiDB-lite"/>
    </source>
</evidence>
<gene>
    <name evidence="2" type="ORF">D9613_002015</name>
</gene>
<evidence type="ECO:0000313" key="3">
    <source>
        <dbReference type="Proteomes" id="UP000521872"/>
    </source>
</evidence>